<keyword evidence="11" id="KW-1185">Reference proteome</keyword>
<keyword evidence="4 7" id="KW-0479">Metal-binding</keyword>
<name>A0A8H6IYK3_9PEZI</name>
<evidence type="ECO:0000256" key="6">
    <source>
        <dbReference type="ARBA" id="ARBA00023004"/>
    </source>
</evidence>
<evidence type="ECO:0000256" key="8">
    <source>
        <dbReference type="RuleBase" id="RU000461"/>
    </source>
</evidence>
<dbReference type="InterPro" id="IPR002401">
    <property type="entry name" value="Cyt_P450_E_grp-I"/>
</dbReference>
<evidence type="ECO:0000256" key="7">
    <source>
        <dbReference type="PIRSR" id="PIRSR602401-1"/>
    </source>
</evidence>
<dbReference type="Gene3D" id="1.10.630.10">
    <property type="entry name" value="Cytochrome P450"/>
    <property type="match status" value="1"/>
</dbReference>
<comment type="similarity">
    <text evidence="2 8">Belongs to the cytochrome P450 family.</text>
</comment>
<evidence type="ECO:0000256" key="1">
    <source>
        <dbReference type="ARBA" id="ARBA00001971"/>
    </source>
</evidence>
<keyword evidence="6 7" id="KW-0408">Iron</keyword>
<evidence type="ECO:0000256" key="9">
    <source>
        <dbReference type="SAM" id="MobiDB-lite"/>
    </source>
</evidence>
<feature type="binding site" description="axial binding residue" evidence="7">
    <location>
        <position position="456"/>
    </location>
    <ligand>
        <name>heme</name>
        <dbReference type="ChEBI" id="CHEBI:30413"/>
    </ligand>
    <ligandPart>
        <name>Fe</name>
        <dbReference type="ChEBI" id="CHEBI:18248"/>
    </ligandPart>
</feature>
<keyword evidence="5 8" id="KW-0560">Oxidoreductase</keyword>
<dbReference type="GO" id="GO:0005506">
    <property type="term" value="F:iron ion binding"/>
    <property type="evidence" value="ECO:0007669"/>
    <property type="project" value="InterPro"/>
</dbReference>
<evidence type="ECO:0000256" key="5">
    <source>
        <dbReference type="ARBA" id="ARBA00023002"/>
    </source>
</evidence>
<protein>
    <submittedName>
        <fullName evidence="10">Cytochrome p450 monooxygenase</fullName>
    </submittedName>
</protein>
<dbReference type="Pfam" id="PF00067">
    <property type="entry name" value="p450"/>
    <property type="match status" value="1"/>
</dbReference>
<dbReference type="GO" id="GO:0004497">
    <property type="term" value="F:monooxygenase activity"/>
    <property type="evidence" value="ECO:0007669"/>
    <property type="project" value="UniProtKB-KW"/>
</dbReference>
<reference evidence="10 11" key="1">
    <citation type="journal article" date="2020" name="Phytopathology">
        <title>Genome Sequence Resources of Colletotrichum truncatum, C. plurivorum, C. musicola, and C. sojae: Four Species Pathogenic to Soybean (Glycine max).</title>
        <authorList>
            <person name="Rogerio F."/>
            <person name="Boufleur T.R."/>
            <person name="Ciampi-Guillardi M."/>
            <person name="Sukno S.A."/>
            <person name="Thon M.R."/>
            <person name="Massola Junior N.S."/>
            <person name="Baroncelli R."/>
        </authorList>
    </citation>
    <scope>NUCLEOTIDE SEQUENCE [LARGE SCALE GENOMIC DNA]</scope>
    <source>
        <strain evidence="10 11">LFN0009</strain>
    </source>
</reference>
<dbReference type="PRINTS" id="PR00385">
    <property type="entry name" value="P450"/>
</dbReference>
<dbReference type="InterPro" id="IPR001128">
    <property type="entry name" value="Cyt_P450"/>
</dbReference>
<feature type="non-terminal residue" evidence="10">
    <location>
        <position position="513"/>
    </location>
</feature>
<dbReference type="PANTHER" id="PTHR24305:SF96">
    <property type="entry name" value="CYTOCHROME P450 MONOOXYGENASE STCB-RELATED"/>
    <property type="match status" value="1"/>
</dbReference>
<dbReference type="CDD" id="cd11059">
    <property type="entry name" value="CYP_fungal"/>
    <property type="match status" value="1"/>
</dbReference>
<evidence type="ECO:0000313" key="10">
    <source>
        <dbReference type="EMBL" id="KAF6802841.1"/>
    </source>
</evidence>
<dbReference type="PROSITE" id="PS00086">
    <property type="entry name" value="CYTOCHROME_P450"/>
    <property type="match status" value="1"/>
</dbReference>
<evidence type="ECO:0000256" key="3">
    <source>
        <dbReference type="ARBA" id="ARBA00022617"/>
    </source>
</evidence>
<accession>A0A8H6IYK3</accession>
<dbReference type="GO" id="GO:0016705">
    <property type="term" value="F:oxidoreductase activity, acting on paired donors, with incorporation or reduction of molecular oxygen"/>
    <property type="evidence" value="ECO:0007669"/>
    <property type="project" value="InterPro"/>
</dbReference>
<evidence type="ECO:0000256" key="4">
    <source>
        <dbReference type="ARBA" id="ARBA00022723"/>
    </source>
</evidence>
<dbReference type="GO" id="GO:0020037">
    <property type="term" value="F:heme binding"/>
    <property type="evidence" value="ECO:0007669"/>
    <property type="project" value="InterPro"/>
</dbReference>
<dbReference type="PRINTS" id="PR00463">
    <property type="entry name" value="EP450I"/>
</dbReference>
<proteinExistence type="inferred from homology"/>
<dbReference type="InterPro" id="IPR050121">
    <property type="entry name" value="Cytochrome_P450_monoxygenase"/>
</dbReference>
<keyword evidence="3 7" id="KW-0349">Heme</keyword>
<comment type="caution">
    <text evidence="10">The sequence shown here is derived from an EMBL/GenBank/DDBJ whole genome shotgun (WGS) entry which is preliminary data.</text>
</comment>
<dbReference type="SUPFAM" id="SSF48264">
    <property type="entry name" value="Cytochrome P450"/>
    <property type="match status" value="1"/>
</dbReference>
<gene>
    <name evidence="10" type="ORF">CSOJ01_11313</name>
</gene>
<evidence type="ECO:0000313" key="11">
    <source>
        <dbReference type="Proteomes" id="UP000652219"/>
    </source>
</evidence>
<dbReference type="PANTHER" id="PTHR24305">
    <property type="entry name" value="CYTOCHROME P450"/>
    <property type="match status" value="1"/>
</dbReference>
<sequence>KLNAHHHDNLQPNRGSRLPGFRGHHLHHPGTTARCPSPTHSNQRSQIISTARRSPLKHIPAPWYATFTHHVLKYRTVTGRRMFYIDALHRRHGPVVRISPDEVSVADPDGYIAIHRMGSGFNKSRFYMDFIGRGEPGIFTMTDPKQHAARRKLFARAFTVSSLRENCETLVREKVELAIDRIRSEAIRGSADVHEWWSLMATDVIGQLSFGESFEMLENGKKNNYVQALDAVVSATTLRYELPLLHSFVSRFPTKSTRLLTTTRGEIAAYSRKAVDNMRQSKNDNKSNIFATIMAESEAGEKTELTDNVIRGEAANMLFAGSDTLSSSLTYLVWAVLKRPELQKRLEEEVAGLEDGFNDEALEKLPLLNAMINESLRLYGAVPGTTPRVTPPAGATIGGYHIPGGTIVTTQVYTTHRLPEVFPDPLKFDETRFLPGVPNEKQKRIFSPFGTGSRSCIGVALARMEMRLAVALLFKRCAGIRLADTMTDEMMEMVSYIVMKPAGNRCDVTLSCD</sequence>
<dbReference type="EMBL" id="WIGN01000257">
    <property type="protein sequence ID" value="KAF6802841.1"/>
    <property type="molecule type" value="Genomic_DNA"/>
</dbReference>
<organism evidence="10 11">
    <name type="scientific">Colletotrichum sojae</name>
    <dbReference type="NCBI Taxonomy" id="2175907"/>
    <lineage>
        <taxon>Eukaryota</taxon>
        <taxon>Fungi</taxon>
        <taxon>Dikarya</taxon>
        <taxon>Ascomycota</taxon>
        <taxon>Pezizomycotina</taxon>
        <taxon>Sordariomycetes</taxon>
        <taxon>Hypocreomycetidae</taxon>
        <taxon>Glomerellales</taxon>
        <taxon>Glomerellaceae</taxon>
        <taxon>Colletotrichum</taxon>
        <taxon>Colletotrichum orchidearum species complex</taxon>
    </lineage>
</organism>
<keyword evidence="8 10" id="KW-0503">Monooxygenase</keyword>
<feature type="region of interest" description="Disordered" evidence="9">
    <location>
        <begin position="1"/>
        <end position="46"/>
    </location>
</feature>
<dbReference type="InterPro" id="IPR036396">
    <property type="entry name" value="Cyt_P450_sf"/>
</dbReference>
<evidence type="ECO:0000256" key="2">
    <source>
        <dbReference type="ARBA" id="ARBA00010617"/>
    </source>
</evidence>
<dbReference type="AlphaFoldDB" id="A0A8H6IYK3"/>
<comment type="cofactor">
    <cofactor evidence="1 7">
        <name>heme</name>
        <dbReference type="ChEBI" id="CHEBI:30413"/>
    </cofactor>
</comment>
<dbReference type="Proteomes" id="UP000652219">
    <property type="component" value="Unassembled WGS sequence"/>
</dbReference>
<dbReference type="InterPro" id="IPR017972">
    <property type="entry name" value="Cyt_P450_CS"/>
</dbReference>